<dbReference type="AlphaFoldDB" id="A0AA38KKM5"/>
<dbReference type="PANTHER" id="PTHR24305">
    <property type="entry name" value="CYTOCHROME P450"/>
    <property type="match status" value="1"/>
</dbReference>
<dbReference type="InterPro" id="IPR050121">
    <property type="entry name" value="Cytochrome_P450_monoxygenase"/>
</dbReference>
<dbReference type="EMBL" id="MU793745">
    <property type="protein sequence ID" value="KAJ3780419.1"/>
    <property type="molecule type" value="Genomic_DNA"/>
</dbReference>
<keyword evidence="8" id="KW-1133">Transmembrane helix</keyword>
<sequence length="570" mass="63827">MNIPDIITLIAIMIVGGYLLQNRIFCQHQKLSDIVKGLPYRSWVFGNIIAFRTELDFGALLGWHDTYGAAYTVRGCLGETRLVISDPAAFKFFFQNPYKFSRPPLDTLSSDLINGSGAVFSEIGPSHRRLRGVMDLAFRKYASSFQEGTDAVIQQWIDQCQWQNGRGEQGTINVQQALGKFALTESMHAVLGDTPESDSKKHTAQKMWIEHSSNILSELISKPTKRALIIERLAEALLPKTLLRIMLHLPEERLKRLHRFSKLNADFVNEILVNYESNQLGCSAEDDSDTTTSPKNNGSSTSIFSAMIQINEGLSKSQNKLTLRQIASQVPSMLIAGQDTVGNSLSWALYELASHPDWQERVREEIIAHARFSGEAECPEPFFRNEGLDSLPCLNAHIKETLRFYPGVPMFNRITLEDVVFPLAEPILSADGESKVTQILVQKGTRVHFNLAAYNKTRSIWGEDAGSFNPWRWLPTQRLSESEQGPVRVSTGLGPYANLSSFIGGARVCVGWRLSILLMQTFLTRCLAKFRFKLVENVGIRPIVTFTIFPALDNDEDSPSPSLPLGIEML</sequence>
<accession>A0AA38KKM5</accession>
<dbReference type="GO" id="GO:0004497">
    <property type="term" value="F:monooxygenase activity"/>
    <property type="evidence" value="ECO:0007669"/>
    <property type="project" value="UniProtKB-KW"/>
</dbReference>
<proteinExistence type="inferred from homology"/>
<evidence type="ECO:0000313" key="15">
    <source>
        <dbReference type="Proteomes" id="UP001163798"/>
    </source>
</evidence>
<dbReference type="PRINTS" id="PR00463">
    <property type="entry name" value="EP450I"/>
</dbReference>
<keyword evidence="6" id="KW-0812">Transmembrane</keyword>
<dbReference type="Proteomes" id="UP001163798">
    <property type="component" value="Unassembled WGS sequence"/>
</dbReference>
<dbReference type="SUPFAM" id="SSF48264">
    <property type="entry name" value="Cytochrome P450"/>
    <property type="match status" value="1"/>
</dbReference>
<evidence type="ECO:0000256" key="8">
    <source>
        <dbReference type="ARBA" id="ARBA00022989"/>
    </source>
</evidence>
<dbReference type="GO" id="GO:0020037">
    <property type="term" value="F:heme binding"/>
    <property type="evidence" value="ECO:0007669"/>
    <property type="project" value="InterPro"/>
</dbReference>
<reference evidence="14" key="1">
    <citation type="submission" date="2022-08" db="EMBL/GenBank/DDBJ databases">
        <authorList>
            <consortium name="DOE Joint Genome Institute"/>
            <person name="Min B."/>
            <person name="Riley R."/>
            <person name="Sierra-Patev S."/>
            <person name="Naranjo-Ortiz M."/>
            <person name="Looney B."/>
            <person name="Konkel Z."/>
            <person name="Slot J.C."/>
            <person name="Sakamoto Y."/>
            <person name="Steenwyk J.L."/>
            <person name="Rokas A."/>
            <person name="Carro J."/>
            <person name="Camarero S."/>
            <person name="Ferreira P."/>
            <person name="Molpeceres G."/>
            <person name="Ruiz-Duenas F.J."/>
            <person name="Serrano A."/>
            <person name="Henrissat B."/>
            <person name="Drula E."/>
            <person name="Hughes K.W."/>
            <person name="Mata J.L."/>
            <person name="Ishikawa N.K."/>
            <person name="Vargas-Isla R."/>
            <person name="Ushijima S."/>
            <person name="Smith C.A."/>
            <person name="Ahrendt S."/>
            <person name="Andreopoulos W."/>
            <person name="He G."/>
            <person name="Labutti K."/>
            <person name="Lipzen A."/>
            <person name="Ng V."/>
            <person name="Sandor L."/>
            <person name="Barry K."/>
            <person name="Martinez A.T."/>
            <person name="Xiao Y."/>
            <person name="Gibbons J.G."/>
            <person name="Terashima K."/>
            <person name="Hibbett D.S."/>
            <person name="Grigoriev I.V."/>
        </authorList>
    </citation>
    <scope>NUCLEOTIDE SEQUENCE</scope>
    <source>
        <strain evidence="14">TFB10291</strain>
    </source>
</reference>
<evidence type="ECO:0000256" key="4">
    <source>
        <dbReference type="ARBA" id="ARBA00010617"/>
    </source>
</evidence>
<evidence type="ECO:0000256" key="3">
    <source>
        <dbReference type="ARBA" id="ARBA00004721"/>
    </source>
</evidence>
<dbReference type="GO" id="GO:0016705">
    <property type="term" value="F:oxidoreductase activity, acting on paired donors, with incorporation or reduction of molecular oxygen"/>
    <property type="evidence" value="ECO:0007669"/>
    <property type="project" value="InterPro"/>
</dbReference>
<evidence type="ECO:0000256" key="9">
    <source>
        <dbReference type="ARBA" id="ARBA00023002"/>
    </source>
</evidence>
<dbReference type="Gene3D" id="1.10.630.10">
    <property type="entry name" value="Cytochrome P450"/>
    <property type="match status" value="1"/>
</dbReference>
<dbReference type="InterPro" id="IPR001128">
    <property type="entry name" value="Cyt_P450"/>
</dbReference>
<keyword evidence="7 13" id="KW-0479">Metal-binding</keyword>
<name>A0AA38KKM5_9AGAR</name>
<comment type="cofactor">
    <cofactor evidence="1 13">
        <name>heme</name>
        <dbReference type="ChEBI" id="CHEBI:30413"/>
    </cofactor>
</comment>
<keyword evidence="10 13" id="KW-0408">Iron</keyword>
<evidence type="ECO:0000256" key="6">
    <source>
        <dbReference type="ARBA" id="ARBA00022692"/>
    </source>
</evidence>
<keyword evidence="11" id="KW-0503">Monooxygenase</keyword>
<evidence type="ECO:0000256" key="7">
    <source>
        <dbReference type="ARBA" id="ARBA00022723"/>
    </source>
</evidence>
<evidence type="ECO:0000256" key="5">
    <source>
        <dbReference type="ARBA" id="ARBA00022617"/>
    </source>
</evidence>
<evidence type="ECO:0000256" key="13">
    <source>
        <dbReference type="PIRSR" id="PIRSR602401-1"/>
    </source>
</evidence>
<dbReference type="Pfam" id="PF00067">
    <property type="entry name" value="p450"/>
    <property type="match status" value="1"/>
</dbReference>
<evidence type="ECO:0000256" key="1">
    <source>
        <dbReference type="ARBA" id="ARBA00001971"/>
    </source>
</evidence>
<evidence type="ECO:0000256" key="11">
    <source>
        <dbReference type="ARBA" id="ARBA00023033"/>
    </source>
</evidence>
<keyword evidence="15" id="KW-1185">Reference proteome</keyword>
<comment type="similarity">
    <text evidence="4">Belongs to the cytochrome P450 family.</text>
</comment>
<evidence type="ECO:0000256" key="12">
    <source>
        <dbReference type="ARBA" id="ARBA00023136"/>
    </source>
</evidence>
<dbReference type="PANTHER" id="PTHR24305:SF166">
    <property type="entry name" value="CYTOCHROME P450 12A4, MITOCHONDRIAL-RELATED"/>
    <property type="match status" value="1"/>
</dbReference>
<comment type="subcellular location">
    <subcellularLocation>
        <location evidence="2">Membrane</location>
    </subcellularLocation>
</comment>
<comment type="caution">
    <text evidence="14">The sequence shown here is derived from an EMBL/GenBank/DDBJ whole genome shotgun (WGS) entry which is preliminary data.</text>
</comment>
<keyword evidence="12" id="KW-0472">Membrane</keyword>
<dbReference type="GO" id="GO:0016020">
    <property type="term" value="C:membrane"/>
    <property type="evidence" value="ECO:0007669"/>
    <property type="project" value="UniProtKB-SubCell"/>
</dbReference>
<dbReference type="GO" id="GO:0005506">
    <property type="term" value="F:iron ion binding"/>
    <property type="evidence" value="ECO:0007669"/>
    <property type="project" value="InterPro"/>
</dbReference>
<evidence type="ECO:0000256" key="2">
    <source>
        <dbReference type="ARBA" id="ARBA00004370"/>
    </source>
</evidence>
<dbReference type="PRINTS" id="PR00385">
    <property type="entry name" value="P450"/>
</dbReference>
<comment type="pathway">
    <text evidence="3">Secondary metabolite biosynthesis; terpenoid biosynthesis.</text>
</comment>
<evidence type="ECO:0000256" key="10">
    <source>
        <dbReference type="ARBA" id="ARBA00023004"/>
    </source>
</evidence>
<keyword evidence="9" id="KW-0560">Oxidoreductase</keyword>
<protein>
    <submittedName>
        <fullName evidence="14">Cytochrome P450</fullName>
    </submittedName>
</protein>
<feature type="binding site" description="axial binding residue" evidence="13">
    <location>
        <position position="509"/>
    </location>
    <ligand>
        <name>heme</name>
        <dbReference type="ChEBI" id="CHEBI:30413"/>
    </ligand>
    <ligandPart>
        <name>Fe</name>
        <dbReference type="ChEBI" id="CHEBI:18248"/>
    </ligandPart>
</feature>
<organism evidence="14 15">
    <name type="scientific">Lentinula aff. detonsa</name>
    <dbReference type="NCBI Taxonomy" id="2804958"/>
    <lineage>
        <taxon>Eukaryota</taxon>
        <taxon>Fungi</taxon>
        <taxon>Dikarya</taxon>
        <taxon>Basidiomycota</taxon>
        <taxon>Agaricomycotina</taxon>
        <taxon>Agaricomycetes</taxon>
        <taxon>Agaricomycetidae</taxon>
        <taxon>Agaricales</taxon>
        <taxon>Marasmiineae</taxon>
        <taxon>Omphalotaceae</taxon>
        <taxon>Lentinula</taxon>
    </lineage>
</organism>
<dbReference type="InterPro" id="IPR036396">
    <property type="entry name" value="Cyt_P450_sf"/>
</dbReference>
<dbReference type="InterPro" id="IPR002401">
    <property type="entry name" value="Cyt_P450_E_grp-I"/>
</dbReference>
<evidence type="ECO:0000313" key="14">
    <source>
        <dbReference type="EMBL" id="KAJ3780419.1"/>
    </source>
</evidence>
<gene>
    <name evidence="14" type="ORF">GGU10DRAFT_369450</name>
</gene>
<keyword evidence="5 13" id="KW-0349">Heme</keyword>